<dbReference type="EMBL" id="JAYKXP010000031">
    <property type="protein sequence ID" value="KAK7041856.1"/>
    <property type="molecule type" value="Genomic_DNA"/>
</dbReference>
<reference evidence="2 3" key="1">
    <citation type="submission" date="2024-01" db="EMBL/GenBank/DDBJ databases">
        <title>A draft genome for a cacao thread blight-causing isolate of Paramarasmius palmivorus.</title>
        <authorList>
            <person name="Baruah I.K."/>
            <person name="Bukari Y."/>
            <person name="Amoako-Attah I."/>
            <person name="Meinhardt L.W."/>
            <person name="Bailey B.A."/>
            <person name="Cohen S.P."/>
        </authorList>
    </citation>
    <scope>NUCLEOTIDE SEQUENCE [LARGE SCALE GENOMIC DNA]</scope>
    <source>
        <strain evidence="2 3">GH-12</strain>
    </source>
</reference>
<protein>
    <submittedName>
        <fullName evidence="2">Uncharacterized protein</fullName>
    </submittedName>
</protein>
<feature type="region of interest" description="Disordered" evidence="1">
    <location>
        <begin position="1"/>
        <end position="25"/>
    </location>
</feature>
<evidence type="ECO:0000313" key="2">
    <source>
        <dbReference type="EMBL" id="KAK7041856.1"/>
    </source>
</evidence>
<evidence type="ECO:0000313" key="3">
    <source>
        <dbReference type="Proteomes" id="UP001383192"/>
    </source>
</evidence>
<accession>A0AAW0CTU1</accession>
<comment type="caution">
    <text evidence="2">The sequence shown here is derived from an EMBL/GenBank/DDBJ whole genome shotgun (WGS) entry which is preliminary data.</text>
</comment>
<evidence type="ECO:0000256" key="1">
    <source>
        <dbReference type="SAM" id="MobiDB-lite"/>
    </source>
</evidence>
<proteinExistence type="predicted"/>
<name>A0AAW0CTU1_9AGAR</name>
<dbReference type="Proteomes" id="UP001383192">
    <property type="component" value="Unassembled WGS sequence"/>
</dbReference>
<keyword evidence="3" id="KW-1185">Reference proteome</keyword>
<gene>
    <name evidence="2" type="ORF">VNI00_008813</name>
</gene>
<organism evidence="2 3">
    <name type="scientific">Paramarasmius palmivorus</name>
    <dbReference type="NCBI Taxonomy" id="297713"/>
    <lineage>
        <taxon>Eukaryota</taxon>
        <taxon>Fungi</taxon>
        <taxon>Dikarya</taxon>
        <taxon>Basidiomycota</taxon>
        <taxon>Agaricomycotina</taxon>
        <taxon>Agaricomycetes</taxon>
        <taxon>Agaricomycetidae</taxon>
        <taxon>Agaricales</taxon>
        <taxon>Marasmiineae</taxon>
        <taxon>Marasmiaceae</taxon>
        <taxon>Paramarasmius</taxon>
    </lineage>
</organism>
<dbReference type="AlphaFoldDB" id="A0AAW0CTU1"/>
<sequence length="915" mass="103245">MSSSSSTRVDDAARPSKRAKVSRQDVERLFFDVEAEVDGSGGEDDEGDPDLDDFFNDSIEDDAGRDIYHHTLQFPERRALDEDMRVRDHHNSNNSMLPVSRDAGGYHSDGNLIEGNIGNGPREVWVIKCRAYHEEDVLNFIANYQKNRSNVPSNAFILARTRTEGCGYVYVHTGDPATVASVVKDCAFVANHCDETSRILGIREMFNGVAMKRTDDPLDVTTLFKRRSDKLTEGTWAKLSNPSFSAGTMYHRDPALVVSVSGKEATVLFLPRLPSADWHFDQNITNPTAAQLREPLNYLRALNASHSWVEKESLDETVARLVAENQARPLPPKDPSRHVQSLVTANQNVSFRHIHGLREEVVPVSELRRLRRSLTRHEARLFLKSASPFVSSHFPQVHDWTFENGDTVKESNGRIGVVVDVTDSGVVCELDDGAEHVFSWALLKQWRVGDNVMHHSGLEGLVLRTEEENVHLRLYDMPRTGDTVTIAIRAIGNNWSIGDSITHLSGAHGRVTDKNDSCYMILITQPPSLDNDHLFCVHANTCKYHRDPRAMMYQRVRGTHVSWLDSFLWAAKESDLDPCVLRDRWNMVLRQKGEAHAPLLTSEEVKAKISELRTGRVPWDGVQVLVYATGPHHHDCARVVDVKINQPNTSGLALVLCSEVQGRNSAMYSVDYHDVVDAVSELPLHVVQRPLLRCFMPKQGYVHPMSFHCKRLPPPTPVTRSITPPPDATSPSIVLDPWRTSTRHVSQFWFFESMHQGIVDASFCVRATGTYFKSNNQQVSLQNANLNVTVAADPRQRWLCFRQRKVPYHLPETVALQPIPPTIQTQNPFYVYRGEHAHTFAARVKGFTKMDSFNVPRQHFWAVALADAKTCTLVPSTVFVVLPDDCCVVDVDKSLRETLNRAISDAYYELSRRMM</sequence>